<dbReference type="Ensembl" id="ENSLOCT00000006922.1">
    <property type="protein sequence ID" value="ENSLOCP00000006914.1"/>
    <property type="gene ID" value="ENSLOCG00000005706.1"/>
</dbReference>
<dbReference type="FunCoup" id="W5MEV5">
    <property type="interactions" value="486"/>
</dbReference>
<dbReference type="STRING" id="7918.ENSLOCP00000006914"/>
<dbReference type="Bgee" id="ENSLOCG00000005706">
    <property type="expression patterns" value="Expressed in pharyngeal gill and 13 other cell types or tissues"/>
</dbReference>
<feature type="domain" description="CUE" evidence="3">
    <location>
        <begin position="327"/>
        <end position="368"/>
    </location>
</feature>
<protein>
    <submittedName>
        <fullName evidence="4">Epithelial stromal interaction 1</fullName>
    </submittedName>
</protein>
<feature type="coiled-coil region" evidence="1">
    <location>
        <begin position="130"/>
        <end position="157"/>
    </location>
</feature>
<dbReference type="InParanoid" id="W5MEV5"/>
<reference evidence="5" key="1">
    <citation type="submission" date="2011-12" db="EMBL/GenBank/DDBJ databases">
        <title>The Draft Genome of Lepisosteus oculatus.</title>
        <authorList>
            <consortium name="The Broad Institute Genome Assembly &amp; Analysis Group"/>
            <consortium name="Computational R&amp;D Group"/>
            <consortium name="and Sequencing Platform"/>
            <person name="Di Palma F."/>
            <person name="Alfoldi J."/>
            <person name="Johnson J."/>
            <person name="Berlin A."/>
            <person name="Gnerre S."/>
            <person name="Jaffe D."/>
            <person name="MacCallum I."/>
            <person name="Young S."/>
            <person name="Walker B.J."/>
            <person name="Lander E.S."/>
            <person name="Lindblad-Toh K."/>
        </authorList>
    </citation>
    <scope>NUCLEOTIDE SEQUENCE [LARGE SCALE GENOMIC DNA]</scope>
</reference>
<dbReference type="PANTHER" id="PTHR22529">
    <property type="entry name" value="EPITHELIAL-STROMAL INTERACTION PROTEIN 1"/>
    <property type="match status" value="1"/>
</dbReference>
<reference evidence="4" key="3">
    <citation type="submission" date="2025-09" db="UniProtKB">
        <authorList>
            <consortium name="Ensembl"/>
        </authorList>
    </citation>
    <scope>IDENTIFICATION</scope>
</reference>
<dbReference type="GO" id="GO:0043130">
    <property type="term" value="F:ubiquitin binding"/>
    <property type="evidence" value="ECO:0007669"/>
    <property type="project" value="InterPro"/>
</dbReference>
<evidence type="ECO:0000313" key="4">
    <source>
        <dbReference type="Ensembl" id="ENSLOCP00000006914.1"/>
    </source>
</evidence>
<evidence type="ECO:0000256" key="2">
    <source>
        <dbReference type="SAM" id="MobiDB-lite"/>
    </source>
</evidence>
<dbReference type="PANTHER" id="PTHR22529:SF1">
    <property type="entry name" value="EPITHELIAL-STROMAL INTERACTION PROTEIN 1"/>
    <property type="match status" value="1"/>
</dbReference>
<dbReference type="InterPro" id="IPR026185">
    <property type="entry name" value="EPSTI1"/>
</dbReference>
<dbReference type="EMBL" id="AHAT01020393">
    <property type="status" value="NOT_ANNOTATED_CDS"/>
    <property type="molecule type" value="Genomic_DNA"/>
</dbReference>
<sequence>MERYEGTRSRNDAGHFSNKSRNSRTGDTELAVNNNDEFAHGENVNNQAGEENNTTTRNERNPQYMGGYSMIPPNESRRREMQRMAQKEEEDLKRWKEGHRPGPLSLPPAQLGGAISMTEARQRQFLELRESKYRKKLKQEDDKRKRKEAEEMEIQQKKVLQREKAIRLEERRRQEENLRKEQLRYDHQLSTQQFLQRFENFTVDPVPVNSSLPASSWARGHMYREAQKAEENEQLRQKKEEQRRKSELLEENQKWKEEERERELQKEHKRVNAKFLDQIQAHAQSGRKELPFPVNTEEERDFHTNGAQDVPKSLEPILQESEEDGYDLEWTVMKLQTSFPSCERAFLEDIVIQCNGDYNQAYKLLLNI</sequence>
<keyword evidence="1" id="KW-0175">Coiled coil</keyword>
<feature type="compositionally biased region" description="Polar residues" evidence="2">
    <location>
        <begin position="17"/>
        <end position="36"/>
    </location>
</feature>
<organism evidence="4 5">
    <name type="scientific">Lepisosteus oculatus</name>
    <name type="common">Spotted gar</name>
    <dbReference type="NCBI Taxonomy" id="7918"/>
    <lineage>
        <taxon>Eukaryota</taxon>
        <taxon>Metazoa</taxon>
        <taxon>Chordata</taxon>
        <taxon>Craniata</taxon>
        <taxon>Vertebrata</taxon>
        <taxon>Euteleostomi</taxon>
        <taxon>Actinopterygii</taxon>
        <taxon>Neopterygii</taxon>
        <taxon>Holostei</taxon>
        <taxon>Semionotiformes</taxon>
        <taxon>Lepisosteidae</taxon>
        <taxon>Lepisosteus</taxon>
    </lineage>
</organism>
<keyword evidence="5" id="KW-1185">Reference proteome</keyword>
<evidence type="ECO:0000256" key="1">
    <source>
        <dbReference type="SAM" id="Coils"/>
    </source>
</evidence>
<dbReference type="Proteomes" id="UP000018468">
    <property type="component" value="Linkage group LG17"/>
</dbReference>
<feature type="compositionally biased region" description="Basic and acidic residues" evidence="2">
    <location>
        <begin position="1"/>
        <end position="13"/>
    </location>
</feature>
<feature type="region of interest" description="Disordered" evidence="2">
    <location>
        <begin position="228"/>
        <end position="258"/>
    </location>
</feature>
<feature type="region of interest" description="Disordered" evidence="2">
    <location>
        <begin position="1"/>
        <end position="111"/>
    </location>
</feature>
<evidence type="ECO:0000313" key="5">
    <source>
        <dbReference type="Proteomes" id="UP000018468"/>
    </source>
</evidence>
<name>W5MEV5_LEPOC</name>
<evidence type="ECO:0000259" key="3">
    <source>
        <dbReference type="PROSITE" id="PS51140"/>
    </source>
</evidence>
<dbReference type="AlphaFoldDB" id="W5MEV5"/>
<dbReference type="OMA" id="HRRVNQA"/>
<dbReference type="InterPro" id="IPR009060">
    <property type="entry name" value="UBA-like_sf"/>
</dbReference>
<feature type="compositionally biased region" description="Basic and acidic residues" evidence="2">
    <location>
        <begin position="75"/>
        <end position="100"/>
    </location>
</feature>
<dbReference type="eggNOG" id="ENOG502RZCM">
    <property type="taxonomic scope" value="Eukaryota"/>
</dbReference>
<dbReference type="PROSITE" id="PS51140">
    <property type="entry name" value="CUE"/>
    <property type="match status" value="1"/>
</dbReference>
<dbReference type="InterPro" id="IPR003892">
    <property type="entry name" value="CUE"/>
</dbReference>
<dbReference type="SUPFAM" id="SSF46934">
    <property type="entry name" value="UBA-like"/>
    <property type="match status" value="1"/>
</dbReference>
<accession>W5MEV5</accession>
<dbReference type="GeneTree" id="ENSGT00390000013820"/>
<proteinExistence type="predicted"/>
<reference evidence="4" key="2">
    <citation type="submission" date="2025-08" db="UniProtKB">
        <authorList>
            <consortium name="Ensembl"/>
        </authorList>
    </citation>
    <scope>IDENTIFICATION</scope>
</reference>